<dbReference type="GO" id="GO:0005886">
    <property type="term" value="C:plasma membrane"/>
    <property type="evidence" value="ECO:0007669"/>
    <property type="project" value="TreeGrafter"/>
</dbReference>
<evidence type="ECO:0000256" key="8">
    <source>
        <dbReference type="SAM" id="Phobius"/>
    </source>
</evidence>
<dbReference type="InterPro" id="IPR011701">
    <property type="entry name" value="MFS"/>
</dbReference>
<evidence type="ECO:0000256" key="3">
    <source>
        <dbReference type="ARBA" id="ARBA00022692"/>
    </source>
</evidence>
<reference evidence="9" key="1">
    <citation type="submission" date="2020-06" db="EMBL/GenBank/DDBJ databases">
        <title>Genomes of multiple members of Pneumocystis genus reveal paths to human pathogen Pneumocystis jirovecii.</title>
        <authorList>
            <person name="Cisse O.H."/>
            <person name="Ma L."/>
            <person name="Dekker J."/>
            <person name="Khil P."/>
            <person name="Jo J."/>
            <person name="Brenchley J."/>
            <person name="Blair R."/>
            <person name="Pahar B."/>
            <person name="Chabe M."/>
            <person name="Van Rompay K.A."/>
            <person name="Keesler R."/>
            <person name="Sukura A."/>
            <person name="Hirsch V."/>
            <person name="Kutty G."/>
            <person name="Liu Y."/>
            <person name="Peng L."/>
            <person name="Chen J."/>
            <person name="Song J."/>
            <person name="Weissenbacher-Lang C."/>
            <person name="Xu J."/>
            <person name="Upham N.S."/>
            <person name="Stajich J.E."/>
            <person name="Cuomo C.A."/>
            <person name="Cushion M.T."/>
            <person name="Kovacs J.A."/>
        </authorList>
    </citation>
    <scope>NUCLEOTIDE SEQUENCE</scope>
    <source>
        <strain evidence="9">2A</strain>
    </source>
</reference>
<evidence type="ECO:0000256" key="5">
    <source>
        <dbReference type="ARBA" id="ARBA00023136"/>
    </source>
</evidence>
<gene>
    <name evidence="9" type="ORF">MERGE_002386</name>
</gene>
<dbReference type="OrthoDB" id="5298304at2759"/>
<feature type="transmembrane region" description="Helical" evidence="8">
    <location>
        <begin position="96"/>
        <end position="118"/>
    </location>
</feature>
<feature type="transmembrane region" description="Helical" evidence="8">
    <location>
        <begin position="193"/>
        <end position="217"/>
    </location>
</feature>
<dbReference type="AlphaFoldDB" id="A0A899FTI1"/>
<feature type="transmembrane region" description="Helical" evidence="8">
    <location>
        <begin position="168"/>
        <end position="187"/>
    </location>
</feature>
<keyword evidence="2" id="KW-0813">Transport</keyword>
<comment type="subcellular location">
    <subcellularLocation>
        <location evidence="1">Membrane</location>
        <topology evidence="1">Multi-pass membrane protein</topology>
    </subcellularLocation>
</comment>
<dbReference type="Pfam" id="PF07690">
    <property type="entry name" value="MFS_1"/>
    <property type="match status" value="2"/>
</dbReference>
<feature type="compositionally biased region" description="Polar residues" evidence="7">
    <location>
        <begin position="1"/>
        <end position="21"/>
    </location>
</feature>
<keyword evidence="3 8" id="KW-0812">Transmembrane</keyword>
<dbReference type="GO" id="GO:1901604">
    <property type="term" value="F:dethiobiotin transmembrane transporter activity"/>
    <property type="evidence" value="ECO:0007669"/>
    <property type="project" value="TreeGrafter"/>
</dbReference>
<accession>A0A899FTI1</accession>
<keyword evidence="4 8" id="KW-1133">Transmembrane helix</keyword>
<dbReference type="GO" id="GO:1905135">
    <property type="term" value="P:biotin import across plasma membrane"/>
    <property type="evidence" value="ECO:0007669"/>
    <property type="project" value="TreeGrafter"/>
</dbReference>
<dbReference type="Gene3D" id="1.20.1250.20">
    <property type="entry name" value="MFS general substrate transporter like domains"/>
    <property type="match status" value="2"/>
</dbReference>
<evidence type="ECO:0000256" key="4">
    <source>
        <dbReference type="ARBA" id="ARBA00022989"/>
    </source>
</evidence>
<evidence type="ECO:0000256" key="7">
    <source>
        <dbReference type="SAM" id="MobiDB-lite"/>
    </source>
</evidence>
<sequence>MLFSSLTQKKTSNQHEITSKQPEIAGQTGPAAYNNDLTGDCANLENKEDPATLGQLDNQAHTYTSASEIGEEMRVSVVEMDERTIKRTYRKLDASIIPCLWLLYFFAFSAKSIISVSLTMNYSNGDSLQQLIKLSSRQVSIGLSLFYIGYVVFEIPSNLIMMCLAPRFWLSETIILIGVACILHVYITNSFGFYVFRFLLGAIEAGIWPGMTYYLTLYYPIYMIQKLGFFRYKWMFLIYGIFSMIADLSPKKNCELHHLLLSPKEPWSFSKFMFVFIDPRIWLLIIMYFGSIGVGVAIQIYGSVIIQFIDSNISDLNISFLYGIIWIANLAGAIIIISISNYYKSQPMPFILCCSIVIIGMLVLTFLSNRWVQYIGLLISAFGIGASVPICMAWCAHIFVTQSNMNTATSSALLSSLGNLGSVFTTYALYKGMGGNDPFKKTEKLLLKYYKKSPKSHEKTQSIVNP</sequence>
<feature type="transmembrane region" description="Helical" evidence="8">
    <location>
        <begin position="374"/>
        <end position="400"/>
    </location>
</feature>
<name>A0A899FTI1_9ASCO</name>
<dbReference type="EMBL" id="CP054536">
    <property type="protein sequence ID" value="QSL65081.1"/>
    <property type="molecule type" value="Genomic_DNA"/>
</dbReference>
<evidence type="ECO:0000313" key="9">
    <source>
        <dbReference type="EMBL" id="QSL65081.1"/>
    </source>
</evidence>
<protein>
    <recommendedName>
        <fullName evidence="11">Major facilitator superfamily (MFS) profile domain-containing protein</fullName>
    </recommendedName>
</protein>
<feature type="transmembrane region" description="Helical" evidence="8">
    <location>
        <begin position="412"/>
        <end position="430"/>
    </location>
</feature>
<feature type="transmembrane region" description="Helical" evidence="8">
    <location>
        <begin position="320"/>
        <end position="343"/>
    </location>
</feature>
<evidence type="ECO:0000256" key="2">
    <source>
        <dbReference type="ARBA" id="ARBA00022448"/>
    </source>
</evidence>
<evidence type="ECO:0000256" key="1">
    <source>
        <dbReference type="ARBA" id="ARBA00004141"/>
    </source>
</evidence>
<dbReference type="InterPro" id="IPR036259">
    <property type="entry name" value="MFS_trans_sf"/>
</dbReference>
<comment type="similarity">
    <text evidence="6">Belongs to the major facilitator superfamily. Allantoate permease family.</text>
</comment>
<keyword evidence="10" id="KW-1185">Reference proteome</keyword>
<dbReference type="SUPFAM" id="SSF103473">
    <property type="entry name" value="MFS general substrate transporter"/>
    <property type="match status" value="1"/>
</dbReference>
<evidence type="ECO:0008006" key="11">
    <source>
        <dbReference type="Google" id="ProtNLM"/>
    </source>
</evidence>
<dbReference type="GO" id="GO:0015295">
    <property type="term" value="F:solute:proton symporter activity"/>
    <property type="evidence" value="ECO:0007669"/>
    <property type="project" value="TreeGrafter"/>
</dbReference>
<feature type="transmembrane region" description="Helical" evidence="8">
    <location>
        <begin position="138"/>
        <end position="156"/>
    </location>
</feature>
<organism evidence="9 10">
    <name type="scientific">Pneumocystis wakefieldiae</name>
    <dbReference type="NCBI Taxonomy" id="38082"/>
    <lineage>
        <taxon>Eukaryota</taxon>
        <taxon>Fungi</taxon>
        <taxon>Dikarya</taxon>
        <taxon>Ascomycota</taxon>
        <taxon>Taphrinomycotina</taxon>
        <taxon>Pneumocystomycetes</taxon>
        <taxon>Pneumocystaceae</taxon>
        <taxon>Pneumocystis</taxon>
    </lineage>
</organism>
<dbReference type="PANTHER" id="PTHR43791">
    <property type="entry name" value="PERMEASE-RELATED"/>
    <property type="match status" value="1"/>
</dbReference>
<feature type="transmembrane region" description="Helical" evidence="8">
    <location>
        <begin position="281"/>
        <end position="308"/>
    </location>
</feature>
<dbReference type="PANTHER" id="PTHR43791:SF33">
    <property type="entry name" value="VITAMIN H TRANSPORTER 1"/>
    <property type="match status" value="1"/>
</dbReference>
<evidence type="ECO:0000313" key="10">
    <source>
        <dbReference type="Proteomes" id="UP000663699"/>
    </source>
</evidence>
<proteinExistence type="inferred from homology"/>
<dbReference type="GO" id="GO:0015225">
    <property type="term" value="F:biotin transmembrane transporter activity"/>
    <property type="evidence" value="ECO:0007669"/>
    <property type="project" value="TreeGrafter"/>
</dbReference>
<dbReference type="Proteomes" id="UP000663699">
    <property type="component" value="Chromosome 5"/>
</dbReference>
<feature type="region of interest" description="Disordered" evidence="7">
    <location>
        <begin position="1"/>
        <end position="29"/>
    </location>
</feature>
<keyword evidence="5 8" id="KW-0472">Membrane</keyword>
<feature type="transmembrane region" description="Helical" evidence="8">
    <location>
        <begin position="229"/>
        <end position="246"/>
    </location>
</feature>
<evidence type="ECO:0000256" key="6">
    <source>
        <dbReference type="ARBA" id="ARBA00037968"/>
    </source>
</evidence>
<feature type="transmembrane region" description="Helical" evidence="8">
    <location>
        <begin position="349"/>
        <end position="367"/>
    </location>
</feature>